<gene>
    <name evidence="1" type="ORF">EVA_18550</name>
</gene>
<protein>
    <submittedName>
        <fullName evidence="1">Uncharacterized protein</fullName>
    </submittedName>
</protein>
<name>J9FFX8_9ZZZZ</name>
<dbReference type="AlphaFoldDB" id="J9FFX8"/>
<feature type="non-terminal residue" evidence="1">
    <location>
        <position position="33"/>
    </location>
</feature>
<sequence>MMEDDLGSILLVLGVRVNDKQGLSGASVLRRER</sequence>
<proteinExistence type="predicted"/>
<dbReference type="EMBL" id="AMCI01007027">
    <property type="protein sequence ID" value="EJW93343.1"/>
    <property type="molecule type" value="Genomic_DNA"/>
</dbReference>
<reference evidence="1" key="1">
    <citation type="journal article" date="2012" name="PLoS ONE">
        <title>Gene sets for utilization of primary and secondary nutrition supplies in the distal gut of endangered iberian lynx.</title>
        <authorList>
            <person name="Alcaide M."/>
            <person name="Messina E."/>
            <person name="Richter M."/>
            <person name="Bargiela R."/>
            <person name="Peplies J."/>
            <person name="Huws S.A."/>
            <person name="Newbold C.J."/>
            <person name="Golyshin P.N."/>
            <person name="Simon M.A."/>
            <person name="Lopez G."/>
            <person name="Yakimov M.M."/>
            <person name="Ferrer M."/>
        </authorList>
    </citation>
    <scope>NUCLEOTIDE SEQUENCE</scope>
</reference>
<accession>J9FFX8</accession>
<evidence type="ECO:0000313" key="1">
    <source>
        <dbReference type="EMBL" id="EJW93343.1"/>
    </source>
</evidence>
<organism evidence="1">
    <name type="scientific">gut metagenome</name>
    <dbReference type="NCBI Taxonomy" id="749906"/>
    <lineage>
        <taxon>unclassified sequences</taxon>
        <taxon>metagenomes</taxon>
        <taxon>organismal metagenomes</taxon>
    </lineage>
</organism>
<comment type="caution">
    <text evidence="1">The sequence shown here is derived from an EMBL/GenBank/DDBJ whole genome shotgun (WGS) entry which is preliminary data.</text>
</comment>